<sequence length="103" mass="11850">MPNMDVDPPDRQTLCNRRSELNTTIESEEILITNFSEIINVPDTNQNIQMKEIVKKQIKEHQQVKDAALTELDSIFHAIPPTVFLAVILKCTLILPHQCKRNQ</sequence>
<gene>
    <name evidence="2" type="ORF">TNCT_678631</name>
</gene>
<evidence type="ECO:0000256" key="1">
    <source>
        <dbReference type="SAM" id="Phobius"/>
    </source>
</evidence>
<evidence type="ECO:0000313" key="2">
    <source>
        <dbReference type="EMBL" id="GFR26524.1"/>
    </source>
</evidence>
<keyword evidence="1" id="KW-1133">Transmembrane helix</keyword>
<organism evidence="2 3">
    <name type="scientific">Trichonephila clavata</name>
    <name type="common">Joro spider</name>
    <name type="synonym">Nephila clavata</name>
    <dbReference type="NCBI Taxonomy" id="2740835"/>
    <lineage>
        <taxon>Eukaryota</taxon>
        <taxon>Metazoa</taxon>
        <taxon>Ecdysozoa</taxon>
        <taxon>Arthropoda</taxon>
        <taxon>Chelicerata</taxon>
        <taxon>Arachnida</taxon>
        <taxon>Araneae</taxon>
        <taxon>Araneomorphae</taxon>
        <taxon>Entelegynae</taxon>
        <taxon>Araneoidea</taxon>
        <taxon>Nephilidae</taxon>
        <taxon>Trichonephila</taxon>
    </lineage>
</organism>
<keyword evidence="3" id="KW-1185">Reference proteome</keyword>
<dbReference type="Proteomes" id="UP000887116">
    <property type="component" value="Unassembled WGS sequence"/>
</dbReference>
<keyword evidence="1" id="KW-0812">Transmembrane</keyword>
<name>A0A8X6IQD3_TRICU</name>
<protein>
    <submittedName>
        <fullName evidence="2">Uncharacterized protein</fullName>
    </submittedName>
</protein>
<dbReference type="AlphaFoldDB" id="A0A8X6IQD3"/>
<proteinExistence type="predicted"/>
<comment type="caution">
    <text evidence="2">The sequence shown here is derived from an EMBL/GenBank/DDBJ whole genome shotgun (WGS) entry which is preliminary data.</text>
</comment>
<evidence type="ECO:0000313" key="3">
    <source>
        <dbReference type="Proteomes" id="UP000887116"/>
    </source>
</evidence>
<feature type="transmembrane region" description="Helical" evidence="1">
    <location>
        <begin position="75"/>
        <end position="95"/>
    </location>
</feature>
<reference evidence="2" key="1">
    <citation type="submission" date="2020-07" db="EMBL/GenBank/DDBJ databases">
        <title>Multicomponent nature underlies the extraordinary mechanical properties of spider dragline silk.</title>
        <authorList>
            <person name="Kono N."/>
            <person name="Nakamura H."/>
            <person name="Mori M."/>
            <person name="Yoshida Y."/>
            <person name="Ohtoshi R."/>
            <person name="Malay A.D."/>
            <person name="Moran D.A.P."/>
            <person name="Tomita M."/>
            <person name="Numata K."/>
            <person name="Arakawa K."/>
        </authorList>
    </citation>
    <scope>NUCLEOTIDE SEQUENCE</scope>
</reference>
<dbReference type="OrthoDB" id="10569671at2759"/>
<dbReference type="EMBL" id="BMAO01028666">
    <property type="protein sequence ID" value="GFR26524.1"/>
    <property type="molecule type" value="Genomic_DNA"/>
</dbReference>
<keyword evidence="1" id="KW-0472">Membrane</keyword>
<accession>A0A8X6IQD3</accession>